<dbReference type="HOGENOM" id="CLU_2117811_0_0_9"/>
<gene>
    <name evidence="2" type="ordered locus">LBA0062</name>
</gene>
<keyword evidence="3" id="KW-1185">Reference proteome</keyword>
<dbReference type="SMART" id="SM00900">
    <property type="entry name" value="FMN_bind"/>
    <property type="match status" value="1"/>
</dbReference>
<dbReference type="STRING" id="272621.LBA0062"/>
<dbReference type="PATRIC" id="fig|272621.13.peg.61"/>
<dbReference type="AlphaFoldDB" id="Q5FMV9"/>
<dbReference type="KEGG" id="lac:LBA0062"/>
<accession>Q5FMV9</accession>
<dbReference type="BioCyc" id="LACI272621:G1G49-62-MONOMER"/>
<dbReference type="EMBL" id="CP000033">
    <property type="protein sequence ID" value="AAV41965.1"/>
    <property type="molecule type" value="Genomic_DNA"/>
</dbReference>
<sequence>MKPSKYSVKAQGHGSSYMPMEVTLSKDKIEDINVDASGETRGVADEVFNRLPKLIVDNQTLNIDAVSGATISSHGVIDGVAQTINEAGGNSEEWKRRAKPRKVLLKKTKNMILM</sequence>
<dbReference type="DNASU" id="3252936"/>
<dbReference type="OrthoDB" id="9806724at2"/>
<name>Q5FMV9_LACAC</name>
<proteinExistence type="predicted"/>
<dbReference type="Proteomes" id="UP000006381">
    <property type="component" value="Chromosome"/>
</dbReference>
<organism evidence="3">
    <name type="scientific">Lactobacillus acidophilus (strain ATCC 700396 / NCK56 / N2 / NCFM)</name>
    <dbReference type="NCBI Taxonomy" id="272621"/>
    <lineage>
        <taxon>Bacteria</taxon>
        <taxon>Bacillati</taxon>
        <taxon>Bacillota</taxon>
        <taxon>Bacilli</taxon>
        <taxon>Lactobacillales</taxon>
        <taxon>Lactobacillaceae</taxon>
        <taxon>Lactobacillus</taxon>
    </lineage>
</organism>
<dbReference type="eggNOG" id="COG3976">
    <property type="taxonomic scope" value="Bacteria"/>
</dbReference>
<dbReference type="GO" id="GO:0016020">
    <property type="term" value="C:membrane"/>
    <property type="evidence" value="ECO:0007669"/>
    <property type="project" value="InterPro"/>
</dbReference>
<dbReference type="GO" id="GO:0010181">
    <property type="term" value="F:FMN binding"/>
    <property type="evidence" value="ECO:0007669"/>
    <property type="project" value="InterPro"/>
</dbReference>
<dbReference type="Gene3D" id="3.90.1010.20">
    <property type="match status" value="1"/>
</dbReference>
<reference evidence="2 3" key="1">
    <citation type="journal article" date="2005" name="Proc. Natl. Acad. Sci. U.S.A.">
        <title>Complete genome sequence of the probiotic lactic acid bacterium Lactobacillus acidophilus NCFM.</title>
        <authorList>
            <person name="Altermann E."/>
            <person name="Russell W.M."/>
            <person name="Azcarate-Peril M.A."/>
            <person name="Barrangou R."/>
            <person name="Buck B.L."/>
            <person name="McAuliffe O."/>
            <person name="Souther N."/>
            <person name="Dobson A."/>
            <person name="Duong T."/>
            <person name="Callanan M."/>
            <person name="Lick S."/>
            <person name="Hamrick A."/>
            <person name="Cano R."/>
            <person name="Klaenhammer T.R."/>
        </authorList>
    </citation>
    <scope>NUCLEOTIDE SEQUENCE [LARGE SCALE GENOMIC DNA]</scope>
    <source>
        <strain evidence="3">ATCC 700396 / NCK56 / N2 / NCFM</strain>
    </source>
</reference>
<dbReference type="Pfam" id="PF04205">
    <property type="entry name" value="FMN_bind"/>
    <property type="match status" value="1"/>
</dbReference>
<feature type="domain" description="FMN-binding" evidence="1">
    <location>
        <begin position="12"/>
        <end position="87"/>
    </location>
</feature>
<protein>
    <recommendedName>
        <fullName evidence="1">FMN-binding domain-containing protein</fullName>
    </recommendedName>
</protein>
<evidence type="ECO:0000313" key="2">
    <source>
        <dbReference type="EMBL" id="AAV41965.1"/>
    </source>
</evidence>
<evidence type="ECO:0000313" key="3">
    <source>
        <dbReference type="Proteomes" id="UP000006381"/>
    </source>
</evidence>
<dbReference type="InterPro" id="IPR007329">
    <property type="entry name" value="FMN-bd"/>
</dbReference>
<evidence type="ECO:0000259" key="1">
    <source>
        <dbReference type="SMART" id="SM00900"/>
    </source>
</evidence>